<keyword evidence="1" id="KW-0812">Transmembrane</keyword>
<sequence>MHLTRRSAVFLSFLTGIVIFFAGLNVGKQIQNMDRSFVPPASPPVVPTASLEIQPTKAPASIKRFAMKACDVSFLAPSSLENVATASHEAELRGDIDRIFVTCDQSFIREQQKELAKTSSASATIAGQTIVQFKTAQGFLWTVRNRNRELVLIEVSKDLVPLVQDTLKVE</sequence>
<evidence type="ECO:0000313" key="2">
    <source>
        <dbReference type="EMBL" id="OGK59153.1"/>
    </source>
</evidence>
<protein>
    <submittedName>
        <fullName evidence="2">Uncharacterized protein</fullName>
    </submittedName>
</protein>
<dbReference type="EMBL" id="MGBC01000050">
    <property type="protein sequence ID" value="OGK59153.1"/>
    <property type="molecule type" value="Genomic_DNA"/>
</dbReference>
<evidence type="ECO:0000313" key="3">
    <source>
        <dbReference type="Proteomes" id="UP000176269"/>
    </source>
</evidence>
<name>A0A1F7JU63_9BACT</name>
<gene>
    <name evidence="2" type="ORF">A3I56_00245</name>
</gene>
<organism evidence="2 3">
    <name type="scientific">Candidatus Roizmanbacteria bacterium RIFCSPLOWO2_02_FULL_43_10</name>
    <dbReference type="NCBI Taxonomy" id="1802078"/>
    <lineage>
        <taxon>Bacteria</taxon>
        <taxon>Candidatus Roizmaniibacteriota</taxon>
    </lineage>
</organism>
<reference evidence="2 3" key="1">
    <citation type="journal article" date="2016" name="Nat. Commun.">
        <title>Thousands of microbial genomes shed light on interconnected biogeochemical processes in an aquifer system.</title>
        <authorList>
            <person name="Anantharaman K."/>
            <person name="Brown C.T."/>
            <person name="Hug L.A."/>
            <person name="Sharon I."/>
            <person name="Castelle C.J."/>
            <person name="Probst A.J."/>
            <person name="Thomas B.C."/>
            <person name="Singh A."/>
            <person name="Wilkins M.J."/>
            <person name="Karaoz U."/>
            <person name="Brodie E.L."/>
            <person name="Williams K.H."/>
            <person name="Hubbard S.S."/>
            <person name="Banfield J.F."/>
        </authorList>
    </citation>
    <scope>NUCLEOTIDE SEQUENCE [LARGE SCALE GENOMIC DNA]</scope>
</reference>
<proteinExistence type="predicted"/>
<comment type="caution">
    <text evidence="2">The sequence shown here is derived from an EMBL/GenBank/DDBJ whole genome shotgun (WGS) entry which is preliminary data.</text>
</comment>
<keyword evidence="1" id="KW-0472">Membrane</keyword>
<keyword evidence="1" id="KW-1133">Transmembrane helix</keyword>
<evidence type="ECO:0000256" key="1">
    <source>
        <dbReference type="SAM" id="Phobius"/>
    </source>
</evidence>
<accession>A0A1F7JU63</accession>
<feature type="transmembrane region" description="Helical" evidence="1">
    <location>
        <begin position="6"/>
        <end position="26"/>
    </location>
</feature>
<dbReference type="AlphaFoldDB" id="A0A1F7JU63"/>
<dbReference type="Proteomes" id="UP000176269">
    <property type="component" value="Unassembled WGS sequence"/>
</dbReference>